<dbReference type="InterPro" id="IPR027417">
    <property type="entry name" value="P-loop_NTPase"/>
</dbReference>
<dbReference type="Gene3D" id="1.10.486.10">
    <property type="entry name" value="PCRA, domain 4"/>
    <property type="match status" value="1"/>
</dbReference>
<evidence type="ECO:0000256" key="4">
    <source>
        <dbReference type="ARBA" id="ARBA00022801"/>
    </source>
</evidence>
<evidence type="ECO:0000256" key="5">
    <source>
        <dbReference type="ARBA" id="ARBA00022806"/>
    </source>
</evidence>
<dbReference type="GO" id="GO:0005524">
    <property type="term" value="F:ATP binding"/>
    <property type="evidence" value="ECO:0007669"/>
    <property type="project" value="UniProtKB-UniRule"/>
</dbReference>
<evidence type="ECO:0000256" key="9">
    <source>
        <dbReference type="ARBA" id="ARBA00023235"/>
    </source>
</evidence>
<evidence type="ECO:0000256" key="7">
    <source>
        <dbReference type="ARBA" id="ARBA00023125"/>
    </source>
</evidence>
<dbReference type="GO" id="GO:0033202">
    <property type="term" value="C:DNA helicase complex"/>
    <property type="evidence" value="ECO:0007669"/>
    <property type="project" value="TreeGrafter"/>
</dbReference>
<feature type="region of interest" description="Disordered" evidence="14">
    <location>
        <begin position="666"/>
        <end position="699"/>
    </location>
</feature>
<reference evidence="17 18" key="1">
    <citation type="submission" date="2016-10" db="EMBL/GenBank/DDBJ databases">
        <authorList>
            <person name="de Groot N.N."/>
        </authorList>
    </citation>
    <scope>NUCLEOTIDE SEQUENCE [LARGE SCALE GENOMIC DNA]</scope>
    <source>
        <strain evidence="17 18">DSM 21633</strain>
    </source>
</reference>
<evidence type="ECO:0000256" key="6">
    <source>
        <dbReference type="ARBA" id="ARBA00022840"/>
    </source>
</evidence>
<dbReference type="FunFam" id="1.10.486.10:FF:000003">
    <property type="entry name" value="ATP-dependent DNA helicase"/>
    <property type="match status" value="1"/>
</dbReference>
<dbReference type="GO" id="GO:0043138">
    <property type="term" value="F:3'-5' DNA helicase activity"/>
    <property type="evidence" value="ECO:0007669"/>
    <property type="project" value="UniProtKB-EC"/>
</dbReference>
<accession>A0A1H9G7E4</accession>
<evidence type="ECO:0000256" key="12">
    <source>
        <dbReference type="PROSITE-ProRule" id="PRU00560"/>
    </source>
</evidence>
<dbReference type="Proteomes" id="UP000199427">
    <property type="component" value="Unassembled WGS sequence"/>
</dbReference>
<evidence type="ECO:0000313" key="17">
    <source>
        <dbReference type="EMBL" id="SEQ46012.1"/>
    </source>
</evidence>
<dbReference type="CDD" id="cd18807">
    <property type="entry name" value="SF1_C_UvrD"/>
    <property type="match status" value="1"/>
</dbReference>
<dbReference type="PROSITE" id="PS51198">
    <property type="entry name" value="UVRD_HELICASE_ATP_BIND"/>
    <property type="match status" value="1"/>
</dbReference>
<dbReference type="GO" id="GO:0009314">
    <property type="term" value="P:response to radiation"/>
    <property type="evidence" value="ECO:0007669"/>
    <property type="project" value="UniProtKB-ARBA"/>
</dbReference>
<evidence type="ECO:0000256" key="13">
    <source>
        <dbReference type="RuleBase" id="RU364053"/>
    </source>
</evidence>
<keyword evidence="7 13" id="KW-0238">DNA-binding</keyword>
<dbReference type="GO" id="GO:0000725">
    <property type="term" value="P:recombinational repair"/>
    <property type="evidence" value="ECO:0007669"/>
    <property type="project" value="TreeGrafter"/>
</dbReference>
<keyword evidence="9" id="KW-0413">Isomerase</keyword>
<feature type="compositionally biased region" description="Polar residues" evidence="14">
    <location>
        <begin position="682"/>
        <end position="691"/>
    </location>
</feature>
<evidence type="ECO:0000313" key="18">
    <source>
        <dbReference type="Proteomes" id="UP000199427"/>
    </source>
</evidence>
<dbReference type="InterPro" id="IPR014016">
    <property type="entry name" value="UvrD-like_ATP-bd"/>
</dbReference>
<dbReference type="FunFam" id="1.10.10.160:FF:000001">
    <property type="entry name" value="ATP-dependent DNA helicase"/>
    <property type="match status" value="1"/>
</dbReference>
<dbReference type="Gene3D" id="3.40.50.300">
    <property type="entry name" value="P-loop containing nucleotide triphosphate hydrolases"/>
    <property type="match status" value="2"/>
</dbReference>
<evidence type="ECO:0000256" key="14">
    <source>
        <dbReference type="SAM" id="MobiDB-lite"/>
    </source>
</evidence>
<protein>
    <recommendedName>
        <fullName evidence="13">ATP-dependent DNA helicase</fullName>
        <ecNumber evidence="13">5.6.2.4</ecNumber>
    </recommendedName>
</protein>
<evidence type="ECO:0000256" key="1">
    <source>
        <dbReference type="ARBA" id="ARBA00009922"/>
    </source>
</evidence>
<comment type="catalytic activity">
    <reaction evidence="11 13">
        <text>ATP + H2O = ADP + phosphate + H(+)</text>
        <dbReference type="Rhea" id="RHEA:13065"/>
        <dbReference type="ChEBI" id="CHEBI:15377"/>
        <dbReference type="ChEBI" id="CHEBI:15378"/>
        <dbReference type="ChEBI" id="CHEBI:30616"/>
        <dbReference type="ChEBI" id="CHEBI:43474"/>
        <dbReference type="ChEBI" id="CHEBI:456216"/>
        <dbReference type="EC" id="5.6.2.4"/>
    </reaction>
</comment>
<dbReference type="InterPro" id="IPR005751">
    <property type="entry name" value="ATP-dep_DNA_helicase_PcrA"/>
</dbReference>
<name>A0A1H9G7E4_9BACI</name>
<dbReference type="NCBIfam" id="TIGR01073">
    <property type="entry name" value="pcrA"/>
    <property type="match status" value="1"/>
</dbReference>
<feature type="domain" description="UvrD-like helicase ATP-binding" evidence="15">
    <location>
        <begin position="10"/>
        <end position="289"/>
    </location>
</feature>
<evidence type="ECO:0000256" key="3">
    <source>
        <dbReference type="ARBA" id="ARBA00022763"/>
    </source>
</evidence>
<evidence type="ECO:0000256" key="8">
    <source>
        <dbReference type="ARBA" id="ARBA00023204"/>
    </source>
</evidence>
<comment type="catalytic activity">
    <reaction evidence="10">
        <text>Couples ATP hydrolysis with the unwinding of duplex DNA by translocating in the 3'-5' direction.</text>
        <dbReference type="EC" id="5.6.2.4"/>
    </reaction>
</comment>
<evidence type="ECO:0000256" key="11">
    <source>
        <dbReference type="ARBA" id="ARBA00048988"/>
    </source>
</evidence>
<dbReference type="EMBL" id="FOES01000014">
    <property type="protein sequence ID" value="SEQ46012.1"/>
    <property type="molecule type" value="Genomic_DNA"/>
</dbReference>
<dbReference type="GO" id="GO:0003677">
    <property type="term" value="F:DNA binding"/>
    <property type="evidence" value="ECO:0007669"/>
    <property type="project" value="UniProtKB-KW"/>
</dbReference>
<comment type="similarity">
    <text evidence="1 13">Belongs to the helicase family. UvrD subfamily.</text>
</comment>
<evidence type="ECO:0000256" key="10">
    <source>
        <dbReference type="ARBA" id="ARBA00034617"/>
    </source>
</evidence>
<dbReference type="Gene3D" id="1.10.10.160">
    <property type="match status" value="1"/>
</dbReference>
<dbReference type="STRING" id="571933.SAMN05216362_11447"/>
<keyword evidence="5 12" id="KW-0347">Helicase</keyword>
<dbReference type="InterPro" id="IPR000212">
    <property type="entry name" value="DNA_helicase_UvrD/REP"/>
</dbReference>
<dbReference type="PANTHER" id="PTHR11070">
    <property type="entry name" value="UVRD / RECB / PCRA DNA HELICASE FAMILY MEMBER"/>
    <property type="match status" value="1"/>
</dbReference>
<dbReference type="PROSITE" id="PS51217">
    <property type="entry name" value="UVRD_HELICASE_CTER"/>
    <property type="match status" value="1"/>
</dbReference>
<gene>
    <name evidence="17" type="ORF">SAMN05216362_11447</name>
</gene>
<dbReference type="AlphaFoldDB" id="A0A1H9G7E4"/>
<keyword evidence="3" id="KW-0227">DNA damage</keyword>
<dbReference type="EC" id="5.6.2.4" evidence="13"/>
<evidence type="ECO:0000256" key="2">
    <source>
        <dbReference type="ARBA" id="ARBA00022741"/>
    </source>
</evidence>
<keyword evidence="8" id="KW-0234">DNA repair</keyword>
<keyword evidence="6 12" id="KW-0067">ATP-binding</keyword>
<keyword evidence="2 12" id="KW-0547">Nucleotide-binding</keyword>
<dbReference type="CDD" id="cd17932">
    <property type="entry name" value="DEXQc_UvrD"/>
    <property type="match status" value="1"/>
</dbReference>
<dbReference type="RefSeq" id="WP_256205276.1">
    <property type="nucleotide sequence ID" value="NZ_FOES01000014.1"/>
</dbReference>
<proteinExistence type="inferred from homology"/>
<dbReference type="InterPro" id="IPR013986">
    <property type="entry name" value="DExx_box_DNA_helicase_dom_sf"/>
</dbReference>
<dbReference type="PANTHER" id="PTHR11070:SF2">
    <property type="entry name" value="ATP-DEPENDENT DNA HELICASE SRS2"/>
    <property type="match status" value="1"/>
</dbReference>
<feature type="binding site" evidence="12">
    <location>
        <begin position="31"/>
        <end position="38"/>
    </location>
    <ligand>
        <name>ATP</name>
        <dbReference type="ChEBI" id="CHEBI:30616"/>
    </ligand>
</feature>
<dbReference type="FunFam" id="3.40.50.300:FF:001201">
    <property type="entry name" value="ATP-dependent DNA helicase UvrD2"/>
    <property type="match status" value="1"/>
</dbReference>
<dbReference type="GO" id="GO:0016887">
    <property type="term" value="F:ATP hydrolysis activity"/>
    <property type="evidence" value="ECO:0007669"/>
    <property type="project" value="RHEA"/>
</dbReference>
<organism evidence="17 18">
    <name type="scientific">Piscibacillus halophilus</name>
    <dbReference type="NCBI Taxonomy" id="571933"/>
    <lineage>
        <taxon>Bacteria</taxon>
        <taxon>Bacillati</taxon>
        <taxon>Bacillota</taxon>
        <taxon>Bacilli</taxon>
        <taxon>Bacillales</taxon>
        <taxon>Bacillaceae</taxon>
        <taxon>Piscibacillus</taxon>
    </lineage>
</organism>
<dbReference type="GO" id="GO:0006260">
    <property type="term" value="P:DNA replication"/>
    <property type="evidence" value="ECO:0007669"/>
    <property type="project" value="InterPro"/>
</dbReference>
<dbReference type="Pfam" id="PF00580">
    <property type="entry name" value="UvrD-helicase"/>
    <property type="match status" value="1"/>
</dbReference>
<evidence type="ECO:0000259" key="16">
    <source>
        <dbReference type="PROSITE" id="PS51217"/>
    </source>
</evidence>
<dbReference type="GO" id="GO:0005829">
    <property type="term" value="C:cytosol"/>
    <property type="evidence" value="ECO:0007669"/>
    <property type="project" value="TreeGrafter"/>
</dbReference>
<feature type="domain" description="UvrD-like helicase C-terminal" evidence="16">
    <location>
        <begin position="290"/>
        <end position="565"/>
    </location>
</feature>
<keyword evidence="18" id="KW-1185">Reference proteome</keyword>
<keyword evidence="4 12" id="KW-0378">Hydrolase</keyword>
<evidence type="ECO:0000259" key="15">
    <source>
        <dbReference type="PROSITE" id="PS51198"/>
    </source>
</evidence>
<dbReference type="Pfam" id="PF13361">
    <property type="entry name" value="UvrD_C"/>
    <property type="match status" value="1"/>
</dbReference>
<dbReference type="InterPro" id="IPR014017">
    <property type="entry name" value="DNA_helicase_UvrD-like_C"/>
</dbReference>
<sequence>MSLTANEILAGMNKPQQEAVQHTEGPLLIMAGAGSGKTRVLTHRIAYLLSEKEVAPYNILAITFTNKAAREMKDRVERLVGDEAKNIIMSTFHSLCVRILRRDGDRIGLDRNFAIYDMTDQLTAIKESLRMNNIDSKQYDPKSVLFAISGAKNQLKTPKQLKEEANNYYEEVIAQLYDTYQSILRKNQALDFDSLIMETFHLFDRVPEVLKFYQNRFQYIHVDEYQDTNRAQYQLVKLLASRFKNLCVVGDSDQSIYKWRGADIYNILSFESDYPNAKVILLEQNYRSTKTILEAANTVIENNTSRKPKHLWTDNPDGTKIRLFEAYDERQEARYVIDQIQEMMEEGKRSYRDFAILYRTNAQSRAMEDVLMKSNIPYQIIGGTKFYDRKEIKDMLAYLRLIANPHDDISFMRVVNVPKRGIGKTSVEKLQMHAEMSDQSLFDAILESDFTGISKKAVNQLHHFRTLIEQWQKQQEFLSVTELVQEVLTRSGYEEELKKDKSIEAQGRLENLDEFKTVTQQFEETNEDQSLVTFLTDLALVSDLDNTDEETDNKVTLMTLHSAKGLEFPIVFLIGLEENIFPHSRSLFDEEEMEEERRLAYVGITRAEQLLYITYASSRTFFGRRQSNQRSRFIEEIPSELMEREGTLSNMTFESGGSLEQAMNQLSNKQAQPKPKRRAQKIQKQSATPDNWSPGDKVEHKKWGQGTIVKVVGEGDNKELDIAFPSPVGVKRLLANFAPINKIE</sequence>
<dbReference type="Pfam" id="PF21196">
    <property type="entry name" value="PcrA_UvrD_tudor"/>
    <property type="match status" value="1"/>
</dbReference>
<dbReference type="SUPFAM" id="SSF52540">
    <property type="entry name" value="P-loop containing nucleoside triphosphate hydrolases"/>
    <property type="match status" value="1"/>
</dbReference>